<protein>
    <submittedName>
        <fullName evidence="2">Uncharacterized protein</fullName>
    </submittedName>
</protein>
<feature type="region of interest" description="Disordered" evidence="1">
    <location>
        <begin position="363"/>
        <end position="399"/>
    </location>
</feature>
<keyword evidence="3" id="KW-1185">Reference proteome</keyword>
<organism evidence="2 3">
    <name type="scientific">Dryococelus australis</name>
    <dbReference type="NCBI Taxonomy" id="614101"/>
    <lineage>
        <taxon>Eukaryota</taxon>
        <taxon>Metazoa</taxon>
        <taxon>Ecdysozoa</taxon>
        <taxon>Arthropoda</taxon>
        <taxon>Hexapoda</taxon>
        <taxon>Insecta</taxon>
        <taxon>Pterygota</taxon>
        <taxon>Neoptera</taxon>
        <taxon>Polyneoptera</taxon>
        <taxon>Phasmatodea</taxon>
        <taxon>Verophasmatodea</taxon>
        <taxon>Anareolatae</taxon>
        <taxon>Phasmatidae</taxon>
        <taxon>Eurycanthinae</taxon>
        <taxon>Dryococelus</taxon>
    </lineage>
</organism>
<sequence>MRGQLAAEESQQQPHEQGRSSPSSISLCHHVTRVLYSHRRHQLRHNECECQWKETARHFQHVIHTLAEARTKQSSGEALVWAGENSVFASIMTSRSECNNGTVSITYERKNLYRPVTQNSSISRKCCFFDWKRNKIPSSASLSTAPPHDPEPGLAARSIHTRARLVLETASHPSCPRWALYWILIFGADRKETRNEPPKHFISACLHTDGGRGGVINSLLVSHVDKWRLIPGGVALEFSRVGMVTDYAASRRVFSGISRFPRPCIPALLHSHLPSHLSTLKTSVLRATQISSLYFPPTLCFLLDIYSPQPNIPEKSRRSEASSDTIPTCENPGVWAAVNIEILRADEGEARCVWNGAGMKGRRETGDLRENPPTSGIARHHSHMRQSGSGLTGKRSPVRPAPYQLPPPAATRVGVVATFQQGGAMRGKTFERRRQILTNSASVHSSQEYCEKSHPPTAMSATINTCKRESRCELAPVAERSQPCWEASQRSDDRVNQARRQFDGMDQAGARRLMAAWARRRGAGGLTVPERGPGVLIGRRRLQRRRHYHGCYRRL</sequence>
<evidence type="ECO:0000313" key="2">
    <source>
        <dbReference type="EMBL" id="KAJ8889541.1"/>
    </source>
</evidence>
<dbReference type="EMBL" id="JARBHB010000003">
    <property type="protein sequence ID" value="KAJ8889541.1"/>
    <property type="molecule type" value="Genomic_DNA"/>
</dbReference>
<name>A0ABQ9HYT1_9NEOP</name>
<gene>
    <name evidence="2" type="ORF">PR048_009040</name>
</gene>
<comment type="caution">
    <text evidence="2">The sequence shown here is derived from an EMBL/GenBank/DDBJ whole genome shotgun (WGS) entry which is preliminary data.</text>
</comment>
<feature type="compositionally biased region" description="Polar residues" evidence="1">
    <location>
        <begin position="9"/>
        <end position="24"/>
    </location>
</feature>
<evidence type="ECO:0000313" key="3">
    <source>
        <dbReference type="Proteomes" id="UP001159363"/>
    </source>
</evidence>
<proteinExistence type="predicted"/>
<accession>A0ABQ9HYT1</accession>
<feature type="region of interest" description="Disordered" evidence="1">
    <location>
        <begin position="1"/>
        <end position="24"/>
    </location>
</feature>
<evidence type="ECO:0000256" key="1">
    <source>
        <dbReference type="SAM" id="MobiDB-lite"/>
    </source>
</evidence>
<reference evidence="2 3" key="1">
    <citation type="submission" date="2023-02" db="EMBL/GenBank/DDBJ databases">
        <title>LHISI_Scaffold_Assembly.</title>
        <authorList>
            <person name="Stuart O.P."/>
            <person name="Cleave R."/>
            <person name="Magrath M.J.L."/>
            <person name="Mikheyev A.S."/>
        </authorList>
    </citation>
    <scope>NUCLEOTIDE SEQUENCE [LARGE SCALE GENOMIC DNA]</scope>
    <source>
        <strain evidence="2">Daus_M_001</strain>
        <tissue evidence="2">Leg muscle</tissue>
    </source>
</reference>
<dbReference type="Proteomes" id="UP001159363">
    <property type="component" value="Chromosome 3"/>
</dbReference>